<evidence type="ECO:0000313" key="2">
    <source>
        <dbReference type="EMBL" id="KAG5469159.1"/>
    </source>
</evidence>
<evidence type="ECO:0000313" key="3">
    <source>
        <dbReference type="Proteomes" id="UP000674143"/>
    </source>
</evidence>
<name>A0A836KAD4_9TRYP</name>
<comment type="caution">
    <text evidence="2">The sequence shown here is derived from an EMBL/GenBank/DDBJ whole genome shotgun (WGS) entry which is preliminary data.</text>
</comment>
<protein>
    <submittedName>
        <fullName evidence="2">Uncharacterized protein</fullName>
    </submittedName>
</protein>
<dbReference type="KEGG" id="loi:92358518"/>
<gene>
    <name evidence="2" type="ORF">LSCM4_02557</name>
</gene>
<sequence length="488" mass="53636">MAVSGPVMARGAHYLLLTRRRLRALSLNSCCEDGSPHVHALRCSRALVTPRSLSPDDPFGERSSWEDPSDGIYAAWKDVDQEGFVNAAASQEVRQAHFGPEWARFSTVGRMSVKKMREDQRLQHSPSSGAAEDGSKGAAVEAVAFTSPTQRYPTAEELHEADLRQRRRLLERSYSSYEAFVEHELGSGEGLLEAEEGLTSASEAEIQRDDKAEVHSATSTERTFLAVEGFDGRDRMAQRNVEREAVDTLEAAEVAERVPLPSFMLVPDSRSAAAEPTLPSSSPTSAPTTSGSIESELSMPKTATRTSSEAFSASAFGIRGGVPAHVVRQVLGALSSPHGDSRLPLTDPMHWETEDIILFLKLMERPPLFPMTGHSPASSAWSTMDATMCDAFHMARVTGETLLNVVVPPRLFRLMRQWHIRREDVVRNAWKLRAQMEGAPATATDGRLTDDVVQKAVAQNCERLAEAVQQLDRALIQETILLSFPYGR</sequence>
<dbReference type="RefSeq" id="XP_067060136.1">
    <property type="nucleotide sequence ID" value="XM_067204584.1"/>
</dbReference>
<dbReference type="AlphaFoldDB" id="A0A836KAD4"/>
<accession>A0A836KAD4</accession>
<feature type="region of interest" description="Disordered" evidence="1">
    <location>
        <begin position="271"/>
        <end position="306"/>
    </location>
</feature>
<proteinExistence type="predicted"/>
<dbReference type="EMBL" id="JAFHLR010000033">
    <property type="protein sequence ID" value="KAG5469159.1"/>
    <property type="molecule type" value="Genomic_DNA"/>
</dbReference>
<feature type="compositionally biased region" description="Low complexity" evidence="1">
    <location>
        <begin position="271"/>
        <end position="292"/>
    </location>
</feature>
<reference evidence="3" key="2">
    <citation type="journal article" date="2021" name="Sci. Data">
        <title>Chromosome-scale genome sequencing, assembly and annotation of six genomes from subfamily Leishmaniinae.</title>
        <authorList>
            <person name="Almutairi H."/>
            <person name="Urbaniak M.D."/>
            <person name="Bates M.D."/>
            <person name="Jariyapan N."/>
            <person name="Kwakye-Nuako G."/>
            <person name="Thomaz Soccol V."/>
            <person name="Al-Salem W.S."/>
            <person name="Dillon R.J."/>
            <person name="Bates P.A."/>
            <person name="Gatherer D."/>
        </authorList>
    </citation>
    <scope>NUCLEOTIDE SEQUENCE [LARGE SCALE GENOMIC DNA]</scope>
</reference>
<reference evidence="3" key="1">
    <citation type="journal article" date="2021" name="Microbiol. Resour. Announc.">
        <title>LGAAP: Leishmaniinae Genome Assembly and Annotation Pipeline.</title>
        <authorList>
            <person name="Almutairi H."/>
            <person name="Urbaniak M.D."/>
            <person name="Bates M.D."/>
            <person name="Jariyapan N."/>
            <person name="Kwakye-Nuako G."/>
            <person name="Thomaz-Soccol V."/>
            <person name="Al-Salem W.S."/>
            <person name="Dillon R.J."/>
            <person name="Bates P.A."/>
            <person name="Gatherer D."/>
        </authorList>
    </citation>
    <scope>NUCLEOTIDE SEQUENCE [LARGE SCALE GENOMIC DNA]</scope>
</reference>
<keyword evidence="3" id="KW-1185">Reference proteome</keyword>
<feature type="region of interest" description="Disordered" evidence="1">
    <location>
        <begin position="114"/>
        <end position="139"/>
    </location>
</feature>
<dbReference type="GeneID" id="92358518"/>
<evidence type="ECO:0000256" key="1">
    <source>
        <dbReference type="SAM" id="MobiDB-lite"/>
    </source>
</evidence>
<dbReference type="Proteomes" id="UP000674143">
    <property type="component" value="Unassembled WGS sequence"/>
</dbReference>
<organism evidence="2 3">
    <name type="scientific">Leishmania orientalis</name>
    <dbReference type="NCBI Taxonomy" id="2249476"/>
    <lineage>
        <taxon>Eukaryota</taxon>
        <taxon>Discoba</taxon>
        <taxon>Euglenozoa</taxon>
        <taxon>Kinetoplastea</taxon>
        <taxon>Metakinetoplastina</taxon>
        <taxon>Trypanosomatida</taxon>
        <taxon>Trypanosomatidae</taxon>
        <taxon>Leishmaniinae</taxon>
        <taxon>Leishmania</taxon>
    </lineage>
</organism>